<evidence type="ECO:0000313" key="2">
    <source>
        <dbReference type="EMBL" id="PVH92758.1"/>
    </source>
</evidence>
<dbReference type="Proteomes" id="UP000244855">
    <property type="component" value="Unassembled WGS sequence"/>
</dbReference>
<feature type="region of interest" description="Disordered" evidence="1">
    <location>
        <begin position="30"/>
        <end position="94"/>
    </location>
</feature>
<feature type="compositionally biased region" description="Polar residues" evidence="1">
    <location>
        <begin position="33"/>
        <end position="48"/>
    </location>
</feature>
<feature type="non-terminal residue" evidence="2">
    <location>
        <position position="1"/>
    </location>
</feature>
<organism evidence="2 3">
    <name type="scientific">Periconia macrospinosa</name>
    <dbReference type="NCBI Taxonomy" id="97972"/>
    <lineage>
        <taxon>Eukaryota</taxon>
        <taxon>Fungi</taxon>
        <taxon>Dikarya</taxon>
        <taxon>Ascomycota</taxon>
        <taxon>Pezizomycotina</taxon>
        <taxon>Dothideomycetes</taxon>
        <taxon>Pleosporomycetidae</taxon>
        <taxon>Pleosporales</taxon>
        <taxon>Massarineae</taxon>
        <taxon>Periconiaceae</taxon>
        <taxon>Periconia</taxon>
    </lineage>
</organism>
<dbReference type="AlphaFoldDB" id="A0A2V1D417"/>
<dbReference type="EMBL" id="KZ805651">
    <property type="protein sequence ID" value="PVH92758.1"/>
    <property type="molecule type" value="Genomic_DNA"/>
</dbReference>
<evidence type="ECO:0000256" key="1">
    <source>
        <dbReference type="SAM" id="MobiDB-lite"/>
    </source>
</evidence>
<evidence type="ECO:0000313" key="3">
    <source>
        <dbReference type="Proteomes" id="UP000244855"/>
    </source>
</evidence>
<proteinExistence type="predicted"/>
<name>A0A2V1D417_9PLEO</name>
<accession>A0A2V1D417</accession>
<sequence length="94" mass="9870">LKNEALRHAGCGVRAVDECLARCASDLLGMGSSGTPASHKPSQTQSATLDIPEGSPAKDERGTSPDSLPSKDNPVEYNEEVEDYGGLEQLKDLG</sequence>
<reference evidence="2 3" key="1">
    <citation type="journal article" date="2018" name="Sci. Rep.">
        <title>Comparative genomics provides insights into the lifestyle and reveals functional heterogeneity of dark septate endophytic fungi.</title>
        <authorList>
            <person name="Knapp D.G."/>
            <person name="Nemeth J.B."/>
            <person name="Barry K."/>
            <person name="Hainaut M."/>
            <person name="Henrissat B."/>
            <person name="Johnson J."/>
            <person name="Kuo A."/>
            <person name="Lim J.H.P."/>
            <person name="Lipzen A."/>
            <person name="Nolan M."/>
            <person name="Ohm R.A."/>
            <person name="Tamas L."/>
            <person name="Grigoriev I.V."/>
            <person name="Spatafora J.W."/>
            <person name="Nagy L.G."/>
            <person name="Kovacs G.M."/>
        </authorList>
    </citation>
    <scope>NUCLEOTIDE SEQUENCE [LARGE SCALE GENOMIC DNA]</scope>
    <source>
        <strain evidence="2 3">DSE2036</strain>
    </source>
</reference>
<keyword evidence="3" id="KW-1185">Reference proteome</keyword>
<gene>
    <name evidence="2" type="ORF">DM02DRAFT_662644</name>
</gene>
<protein>
    <submittedName>
        <fullName evidence="2">Uncharacterized protein</fullName>
    </submittedName>
</protein>